<sequence length="424" mass="45774">MTVMAPAPAGATAKRVFLRLIRPRPQADPYPDYRRLRELAPVHTIRLPGLGEAWVAAAHAEVALLLRHRDFGPLSHARLDLLSPGWRRQPLTSCIYRSMAFRSGLDHRVNRGLVAGDFSARTADGHRESLTLLAEELLDGLARGGRETDLMDSLALPFAALTIGRALGVPDGPALELSRLSRVASTVFEPMATAAQRAAQHRAGEGIVDLLGALLAERRRAPQDDLLTRLATARPADRDADGPTDRNADGVREALSTAVMLFGAGFDSPASAVGLGAGLLMEHPEQAALLRADPSLGRRAAEEILRYDSPVHLVTRTAHRDTRLAGVPIPRDGVVFGLLASGNRDPLAVFEPDRFDIARIPAPALSFGAGAHYCLGAPLARLQSEILFPLLLRRFPALRPAAPPVYRSPGTMLRGYEHLPVLLR</sequence>
<protein>
    <submittedName>
        <fullName evidence="3">Cytochrome P450</fullName>
    </submittedName>
</protein>
<evidence type="ECO:0000313" key="3">
    <source>
        <dbReference type="EMBL" id="GAA0957718.1"/>
    </source>
</evidence>
<comment type="similarity">
    <text evidence="1 2">Belongs to the cytochrome P450 family.</text>
</comment>
<dbReference type="Pfam" id="PF00067">
    <property type="entry name" value="p450"/>
    <property type="match status" value="1"/>
</dbReference>
<organism evidence="3 4">
    <name type="scientific">Actinocorallia libanotica</name>
    <dbReference type="NCBI Taxonomy" id="46162"/>
    <lineage>
        <taxon>Bacteria</taxon>
        <taxon>Bacillati</taxon>
        <taxon>Actinomycetota</taxon>
        <taxon>Actinomycetes</taxon>
        <taxon>Streptosporangiales</taxon>
        <taxon>Thermomonosporaceae</taxon>
        <taxon>Actinocorallia</taxon>
    </lineage>
</organism>
<dbReference type="PRINTS" id="PR00463">
    <property type="entry name" value="EP450I"/>
</dbReference>
<proteinExistence type="inferred from homology"/>
<comment type="caution">
    <text evidence="3">The sequence shown here is derived from an EMBL/GenBank/DDBJ whole genome shotgun (WGS) entry which is preliminary data.</text>
</comment>
<evidence type="ECO:0000313" key="4">
    <source>
        <dbReference type="Proteomes" id="UP001500665"/>
    </source>
</evidence>
<name>A0ABP4C1I6_9ACTN</name>
<dbReference type="InterPro" id="IPR002401">
    <property type="entry name" value="Cyt_P450_E_grp-I"/>
</dbReference>
<dbReference type="InterPro" id="IPR036396">
    <property type="entry name" value="Cyt_P450_sf"/>
</dbReference>
<dbReference type="InterPro" id="IPR001128">
    <property type="entry name" value="Cyt_P450"/>
</dbReference>
<keyword evidence="4" id="KW-1185">Reference proteome</keyword>
<reference evidence="4" key="1">
    <citation type="journal article" date="2019" name="Int. J. Syst. Evol. Microbiol.">
        <title>The Global Catalogue of Microorganisms (GCM) 10K type strain sequencing project: providing services to taxonomists for standard genome sequencing and annotation.</title>
        <authorList>
            <consortium name="The Broad Institute Genomics Platform"/>
            <consortium name="The Broad Institute Genome Sequencing Center for Infectious Disease"/>
            <person name="Wu L."/>
            <person name="Ma J."/>
        </authorList>
    </citation>
    <scope>NUCLEOTIDE SEQUENCE [LARGE SCALE GENOMIC DNA]</scope>
    <source>
        <strain evidence="4">JCM 10696</strain>
    </source>
</reference>
<evidence type="ECO:0000256" key="2">
    <source>
        <dbReference type="RuleBase" id="RU000461"/>
    </source>
</evidence>
<dbReference type="Gene3D" id="1.10.630.10">
    <property type="entry name" value="Cytochrome P450"/>
    <property type="match status" value="1"/>
</dbReference>
<dbReference type="InterPro" id="IPR017972">
    <property type="entry name" value="Cyt_P450_CS"/>
</dbReference>
<dbReference type="Proteomes" id="UP001500665">
    <property type="component" value="Unassembled WGS sequence"/>
</dbReference>
<dbReference type="PROSITE" id="PS00086">
    <property type="entry name" value="CYTOCHROME_P450"/>
    <property type="match status" value="1"/>
</dbReference>
<evidence type="ECO:0000256" key="1">
    <source>
        <dbReference type="ARBA" id="ARBA00010617"/>
    </source>
</evidence>
<dbReference type="SUPFAM" id="SSF48264">
    <property type="entry name" value="Cytochrome P450"/>
    <property type="match status" value="1"/>
</dbReference>
<keyword evidence="2" id="KW-0479">Metal-binding</keyword>
<keyword evidence="2" id="KW-0560">Oxidoreductase</keyword>
<keyword evidence="2" id="KW-0503">Monooxygenase</keyword>
<gene>
    <name evidence="3" type="ORF">GCM10009550_45490</name>
</gene>
<accession>A0ABP4C1I6</accession>
<keyword evidence="2" id="KW-0408">Iron</keyword>
<dbReference type="PANTHER" id="PTHR46696">
    <property type="entry name" value="P450, PUTATIVE (EUROFUNG)-RELATED"/>
    <property type="match status" value="1"/>
</dbReference>
<keyword evidence="2" id="KW-0349">Heme</keyword>
<dbReference type="PANTHER" id="PTHR46696:SF1">
    <property type="entry name" value="CYTOCHROME P450 YJIB-RELATED"/>
    <property type="match status" value="1"/>
</dbReference>
<dbReference type="EMBL" id="BAAAHH010000019">
    <property type="protein sequence ID" value="GAA0957718.1"/>
    <property type="molecule type" value="Genomic_DNA"/>
</dbReference>